<dbReference type="RefSeq" id="XP_016611524.1">
    <property type="nucleotide sequence ID" value="XM_016749295.1"/>
</dbReference>
<organism evidence="2 3">
    <name type="scientific">Spizellomyces punctatus (strain DAOM BR117)</name>
    <dbReference type="NCBI Taxonomy" id="645134"/>
    <lineage>
        <taxon>Eukaryota</taxon>
        <taxon>Fungi</taxon>
        <taxon>Fungi incertae sedis</taxon>
        <taxon>Chytridiomycota</taxon>
        <taxon>Chytridiomycota incertae sedis</taxon>
        <taxon>Chytridiomycetes</taxon>
        <taxon>Spizellomycetales</taxon>
        <taxon>Spizellomycetaceae</taxon>
        <taxon>Spizellomyces</taxon>
    </lineage>
</organism>
<dbReference type="EMBL" id="KQ257451">
    <property type="protein sequence ID" value="KND03485.1"/>
    <property type="molecule type" value="Genomic_DNA"/>
</dbReference>
<name>A0A0L0HRB7_SPIPD</name>
<feature type="compositionally biased region" description="Polar residues" evidence="1">
    <location>
        <begin position="772"/>
        <end position="792"/>
    </location>
</feature>
<dbReference type="OrthoDB" id="2125924at2759"/>
<feature type="compositionally biased region" description="Polar residues" evidence="1">
    <location>
        <begin position="303"/>
        <end position="318"/>
    </location>
</feature>
<feature type="compositionally biased region" description="Basic and acidic residues" evidence="1">
    <location>
        <begin position="32"/>
        <end position="68"/>
    </location>
</feature>
<protein>
    <submittedName>
        <fullName evidence="2">Uncharacterized protein</fullName>
    </submittedName>
</protein>
<evidence type="ECO:0000313" key="3">
    <source>
        <dbReference type="Proteomes" id="UP000053201"/>
    </source>
</evidence>
<proteinExistence type="predicted"/>
<feature type="region of interest" description="Disordered" evidence="1">
    <location>
        <begin position="765"/>
        <end position="793"/>
    </location>
</feature>
<feature type="region of interest" description="Disordered" evidence="1">
    <location>
        <begin position="819"/>
        <end position="878"/>
    </location>
</feature>
<feature type="region of interest" description="Disordered" evidence="1">
    <location>
        <begin position="299"/>
        <end position="375"/>
    </location>
</feature>
<feature type="compositionally biased region" description="Polar residues" evidence="1">
    <location>
        <begin position="348"/>
        <end position="367"/>
    </location>
</feature>
<sequence>MSNSPALRPRSVSDKPLGRSHNSLWNAALRARSGEADGKLTEEPPASDTDKSQGRASTNERPKPDGQRRGRARGATISGTQVTPVVEIVQPTRSGSTWGLDDGRMVVQQVAPASTYPYIVSKAEDIDSILEAADAAMEKIKGKKSGVVTRSSSFRSPGPGDRLNVRDIDDLTTANARKVEQSTTPRHSLATRLASGFRLSTVRPNSAQLSAGLGGSSMSFADNFPTIGRSTLGLAAPVPLAPANSLPESHFPQTLTTASEDIDRLTGIGSGENWERTGSKLTVDIPAATDDFDVDNMLALGSASPSENPPQSQHSPSTRMEKPRVKNRLGFHSARITGTAPMDGPDSPATSPVSPNRKSPVTSTTITPAEEETRDIDDVLSMDPNPAASVLASLPRVFTDADDYLLVNQVPPIPKILIGEPLMPKRKSADKLNNSLPLLAGQDMTSPDTQKKSVWHSTGSLKYPLGVAGDSSRTNVLDGGMERVLTTDSVRHKREQTPPIFCLRDDTRAAEDIGAFIDIGTPLVQSTEILPENENTERDIEMLLGAGDATSASTGLETIGASSPPQGRTTIAGTHPLQAKSAPSHALVRSMNALDRSYRVSFIEIDNAIEARHSTNPQASAMAIDPASLDIDQFVAGERPTFWPKRGREASAKSRTSLERSLVASSRLGLGENDKHEDIEHKNRPRAFSEPQRGSGSEVNASKLMKTLSPPVQRRLTSLDINHFMGIADTIEADSSGLPMGASAMRIGDVGGDSVAPDIKEYIGLGRPVDGQQHSLESSADDVSSNPQSNTEDMLVTDETGTSYSAVSSSVTSSALHRLERRASSTGHLAQIQRDARRKRQLHNVNSHSSAAMLGSQPRDNGAQSSSKPTRKRGSLDELAFLRKRQYSSEGPRGPEVAPLTVTASIVELTPPKIDIDELLCWGREFCAVMERKFSVATHNTNVSGHSRPASAIETSTEPITSISTDGMASSTRNLVAVS</sequence>
<evidence type="ECO:0000256" key="1">
    <source>
        <dbReference type="SAM" id="MobiDB-lite"/>
    </source>
</evidence>
<keyword evidence="3" id="KW-1185">Reference proteome</keyword>
<dbReference type="Proteomes" id="UP000053201">
    <property type="component" value="Unassembled WGS sequence"/>
</dbReference>
<feature type="compositionally biased region" description="Basic and acidic residues" evidence="1">
    <location>
        <begin position="672"/>
        <end position="682"/>
    </location>
</feature>
<gene>
    <name evidence="2" type="ORF">SPPG_00969</name>
</gene>
<accession>A0A0L0HRB7</accession>
<reference evidence="2 3" key="1">
    <citation type="submission" date="2009-08" db="EMBL/GenBank/DDBJ databases">
        <title>The Genome Sequence of Spizellomyces punctatus strain DAOM BR117.</title>
        <authorList>
            <consortium name="The Broad Institute Genome Sequencing Platform"/>
            <person name="Russ C."/>
            <person name="Cuomo C."/>
            <person name="Shea T."/>
            <person name="Young S.K."/>
            <person name="Zeng Q."/>
            <person name="Koehrsen M."/>
            <person name="Haas B."/>
            <person name="Borodovsky M."/>
            <person name="Guigo R."/>
            <person name="Alvarado L."/>
            <person name="Berlin A."/>
            <person name="Bochicchio J."/>
            <person name="Borenstein D."/>
            <person name="Chapman S."/>
            <person name="Chen Z."/>
            <person name="Engels R."/>
            <person name="Freedman E."/>
            <person name="Gellesch M."/>
            <person name="Goldberg J."/>
            <person name="Griggs A."/>
            <person name="Gujja S."/>
            <person name="Heiman D."/>
            <person name="Hepburn T."/>
            <person name="Howarth C."/>
            <person name="Jen D."/>
            <person name="Larson L."/>
            <person name="Lewis B."/>
            <person name="Mehta T."/>
            <person name="Park D."/>
            <person name="Pearson M."/>
            <person name="Roberts A."/>
            <person name="Saif S."/>
            <person name="Shenoy N."/>
            <person name="Sisk P."/>
            <person name="Stolte C."/>
            <person name="Sykes S."/>
            <person name="Thomson T."/>
            <person name="Walk T."/>
            <person name="White J."/>
            <person name="Yandava C."/>
            <person name="Burger G."/>
            <person name="Gray M.W."/>
            <person name="Holland P.W.H."/>
            <person name="King N."/>
            <person name="Lang F.B.F."/>
            <person name="Roger A.J."/>
            <person name="Ruiz-Trillo I."/>
            <person name="Lander E."/>
            <person name="Nusbaum C."/>
        </authorList>
    </citation>
    <scope>NUCLEOTIDE SEQUENCE [LARGE SCALE GENOMIC DNA]</scope>
    <source>
        <strain evidence="2 3">DAOM BR117</strain>
    </source>
</reference>
<feature type="region of interest" description="Disordered" evidence="1">
    <location>
        <begin position="664"/>
        <end position="705"/>
    </location>
</feature>
<feature type="compositionally biased region" description="Polar residues" evidence="1">
    <location>
        <begin position="858"/>
        <end position="868"/>
    </location>
</feature>
<dbReference type="GeneID" id="27684666"/>
<dbReference type="InParanoid" id="A0A0L0HRB7"/>
<evidence type="ECO:0000313" key="2">
    <source>
        <dbReference type="EMBL" id="KND03485.1"/>
    </source>
</evidence>
<feature type="region of interest" description="Disordered" evidence="1">
    <location>
        <begin position="1"/>
        <end position="84"/>
    </location>
</feature>
<dbReference type="AlphaFoldDB" id="A0A0L0HRB7"/>
<dbReference type="VEuPathDB" id="FungiDB:SPPG_00969"/>